<keyword evidence="1" id="KW-0472">Membrane</keyword>
<keyword evidence="1" id="KW-0812">Transmembrane</keyword>
<proteinExistence type="predicted"/>
<dbReference type="EMBL" id="FOCQ01000016">
    <property type="protein sequence ID" value="SEN62933.1"/>
    <property type="molecule type" value="Genomic_DNA"/>
</dbReference>
<name>A0A1H8I2Z2_9BACL</name>
<protein>
    <submittedName>
        <fullName evidence="2">Uncharacterized protein</fullName>
    </submittedName>
</protein>
<dbReference type="RefSeq" id="WP_089971631.1">
    <property type="nucleotide sequence ID" value="NZ_FOCQ01000016.1"/>
</dbReference>
<organism evidence="2 3">
    <name type="scientific">Lihuaxuella thermophila</name>
    <dbReference type="NCBI Taxonomy" id="1173111"/>
    <lineage>
        <taxon>Bacteria</taxon>
        <taxon>Bacillati</taxon>
        <taxon>Bacillota</taxon>
        <taxon>Bacilli</taxon>
        <taxon>Bacillales</taxon>
        <taxon>Thermoactinomycetaceae</taxon>
        <taxon>Lihuaxuella</taxon>
    </lineage>
</organism>
<sequence length="120" mass="12851">MTKRVLISVGSGLAGFVVINFLAIAFGVLYNPITDLLLAVFTYGLAGYAGGRANPRPYVTAAIVGAVFSLLNILIASIFEVKFATSFFDFISVISMTIIITLLGALLAHRPWIRKNSPSL</sequence>
<feature type="transmembrane region" description="Helical" evidence="1">
    <location>
        <begin position="36"/>
        <end position="51"/>
    </location>
</feature>
<evidence type="ECO:0000256" key="1">
    <source>
        <dbReference type="SAM" id="Phobius"/>
    </source>
</evidence>
<evidence type="ECO:0000313" key="3">
    <source>
        <dbReference type="Proteomes" id="UP000199695"/>
    </source>
</evidence>
<gene>
    <name evidence="2" type="ORF">SAMN05444955_1162</name>
</gene>
<reference evidence="2 3" key="1">
    <citation type="submission" date="2016-10" db="EMBL/GenBank/DDBJ databases">
        <authorList>
            <person name="de Groot N.N."/>
        </authorList>
    </citation>
    <scope>NUCLEOTIDE SEQUENCE [LARGE SCALE GENOMIC DNA]</scope>
    <source>
        <strain evidence="2 3">DSM 46701</strain>
    </source>
</reference>
<keyword evidence="1" id="KW-1133">Transmembrane helix</keyword>
<evidence type="ECO:0000313" key="2">
    <source>
        <dbReference type="EMBL" id="SEN62933.1"/>
    </source>
</evidence>
<accession>A0A1H8I2Z2</accession>
<dbReference type="AlphaFoldDB" id="A0A1H8I2Z2"/>
<feature type="transmembrane region" description="Helical" evidence="1">
    <location>
        <begin position="85"/>
        <end position="108"/>
    </location>
</feature>
<feature type="transmembrane region" description="Helical" evidence="1">
    <location>
        <begin position="12"/>
        <end position="30"/>
    </location>
</feature>
<feature type="transmembrane region" description="Helical" evidence="1">
    <location>
        <begin position="58"/>
        <end position="79"/>
    </location>
</feature>
<keyword evidence="3" id="KW-1185">Reference proteome</keyword>
<dbReference type="Proteomes" id="UP000199695">
    <property type="component" value="Unassembled WGS sequence"/>
</dbReference>